<dbReference type="PANTHER" id="PTHR45615">
    <property type="entry name" value="MYOSIN HEAVY CHAIN, NON-MUSCLE"/>
    <property type="match status" value="1"/>
</dbReference>
<name>K3WDY3_GLOUD</name>
<proteinExistence type="predicted"/>
<dbReference type="PANTHER" id="PTHR45615:SF80">
    <property type="entry name" value="GRIP DOMAIN-CONTAINING PROTEIN"/>
    <property type="match status" value="1"/>
</dbReference>
<feature type="region of interest" description="Disordered" evidence="2">
    <location>
        <begin position="778"/>
        <end position="820"/>
    </location>
</feature>
<feature type="compositionally biased region" description="Polar residues" evidence="2">
    <location>
        <begin position="1583"/>
        <end position="1597"/>
    </location>
</feature>
<feature type="region of interest" description="Disordered" evidence="2">
    <location>
        <begin position="1481"/>
        <end position="1539"/>
    </location>
</feature>
<feature type="region of interest" description="Disordered" evidence="2">
    <location>
        <begin position="1556"/>
        <end position="1597"/>
    </location>
</feature>
<dbReference type="InParanoid" id="K3WDY3"/>
<evidence type="ECO:0000313" key="3">
    <source>
        <dbReference type="EnsemblProtists" id="PYU1_T003174"/>
    </source>
</evidence>
<feature type="compositionally biased region" description="Low complexity" evidence="2">
    <location>
        <begin position="1440"/>
        <end position="1458"/>
    </location>
</feature>
<reference evidence="4" key="2">
    <citation type="submission" date="2010-04" db="EMBL/GenBank/DDBJ databases">
        <authorList>
            <person name="Buell R."/>
            <person name="Hamilton J."/>
            <person name="Hostetler J."/>
        </authorList>
    </citation>
    <scope>NUCLEOTIDE SEQUENCE [LARGE SCALE GENOMIC DNA]</scope>
    <source>
        <strain evidence="4">DAOM:BR144</strain>
    </source>
</reference>
<evidence type="ECO:0000256" key="2">
    <source>
        <dbReference type="SAM" id="MobiDB-lite"/>
    </source>
</evidence>
<feature type="compositionally biased region" description="Basic and acidic residues" evidence="2">
    <location>
        <begin position="1651"/>
        <end position="1664"/>
    </location>
</feature>
<feature type="compositionally biased region" description="Basic and acidic residues" evidence="2">
    <location>
        <begin position="85"/>
        <end position="113"/>
    </location>
</feature>
<feature type="coiled-coil region" evidence="1">
    <location>
        <begin position="270"/>
        <end position="447"/>
    </location>
</feature>
<feature type="coiled-coil region" evidence="1">
    <location>
        <begin position="827"/>
        <end position="940"/>
    </location>
</feature>
<reference evidence="4" key="1">
    <citation type="journal article" date="2010" name="Genome Biol.">
        <title>Genome sequence of the necrotrophic plant pathogen Pythium ultimum reveals original pathogenicity mechanisms and effector repertoire.</title>
        <authorList>
            <person name="Levesque C.A."/>
            <person name="Brouwer H."/>
            <person name="Cano L."/>
            <person name="Hamilton J.P."/>
            <person name="Holt C."/>
            <person name="Huitema E."/>
            <person name="Raffaele S."/>
            <person name="Robideau G.P."/>
            <person name="Thines M."/>
            <person name="Win J."/>
            <person name="Zerillo M.M."/>
            <person name="Beakes G.W."/>
            <person name="Boore J.L."/>
            <person name="Busam D."/>
            <person name="Dumas B."/>
            <person name="Ferriera S."/>
            <person name="Fuerstenberg S.I."/>
            <person name="Gachon C.M."/>
            <person name="Gaulin E."/>
            <person name="Govers F."/>
            <person name="Grenville-Briggs L."/>
            <person name="Horner N."/>
            <person name="Hostetler J."/>
            <person name="Jiang R.H."/>
            <person name="Johnson J."/>
            <person name="Krajaejun T."/>
            <person name="Lin H."/>
            <person name="Meijer H.J."/>
            <person name="Moore B."/>
            <person name="Morris P."/>
            <person name="Phuntmart V."/>
            <person name="Puiu D."/>
            <person name="Shetty J."/>
            <person name="Stajich J.E."/>
            <person name="Tripathy S."/>
            <person name="Wawra S."/>
            <person name="van West P."/>
            <person name="Whitty B.R."/>
            <person name="Coutinho P.M."/>
            <person name="Henrissat B."/>
            <person name="Martin F."/>
            <person name="Thomas P.D."/>
            <person name="Tyler B.M."/>
            <person name="De Vries R.P."/>
            <person name="Kamoun S."/>
            <person name="Yandell M."/>
            <person name="Tisserat N."/>
            <person name="Buell C.R."/>
        </authorList>
    </citation>
    <scope>NUCLEOTIDE SEQUENCE</scope>
    <source>
        <strain evidence="4">DAOM:BR144</strain>
    </source>
</reference>
<organism evidence="3 4">
    <name type="scientific">Globisporangium ultimum (strain ATCC 200006 / CBS 805.95 / DAOM BR144)</name>
    <name type="common">Pythium ultimum</name>
    <dbReference type="NCBI Taxonomy" id="431595"/>
    <lineage>
        <taxon>Eukaryota</taxon>
        <taxon>Sar</taxon>
        <taxon>Stramenopiles</taxon>
        <taxon>Oomycota</taxon>
        <taxon>Peronosporomycetes</taxon>
        <taxon>Pythiales</taxon>
        <taxon>Pythiaceae</taxon>
        <taxon>Globisporangium</taxon>
    </lineage>
</organism>
<feature type="region of interest" description="Disordered" evidence="2">
    <location>
        <begin position="1"/>
        <end position="174"/>
    </location>
</feature>
<dbReference type="eggNOG" id="ENOG502S078">
    <property type="taxonomic scope" value="Eukaryota"/>
</dbReference>
<feature type="compositionally biased region" description="Polar residues" evidence="2">
    <location>
        <begin position="1"/>
        <end position="31"/>
    </location>
</feature>
<feature type="region of interest" description="Disordered" evidence="2">
    <location>
        <begin position="231"/>
        <end position="263"/>
    </location>
</feature>
<dbReference type="Proteomes" id="UP000019132">
    <property type="component" value="Unassembled WGS sequence"/>
</dbReference>
<evidence type="ECO:0000313" key="4">
    <source>
        <dbReference type="Proteomes" id="UP000019132"/>
    </source>
</evidence>
<feature type="compositionally biased region" description="Basic and acidic residues" evidence="2">
    <location>
        <begin position="642"/>
        <end position="651"/>
    </location>
</feature>
<dbReference type="STRING" id="431595.K3WDY3"/>
<feature type="region of interest" description="Disordered" evidence="2">
    <location>
        <begin position="1633"/>
        <end position="1693"/>
    </location>
</feature>
<feature type="coiled-coil region" evidence="1">
    <location>
        <begin position="529"/>
        <end position="588"/>
    </location>
</feature>
<accession>K3WDY3</accession>
<evidence type="ECO:0000256" key="1">
    <source>
        <dbReference type="SAM" id="Coils"/>
    </source>
</evidence>
<feature type="compositionally biased region" description="Polar residues" evidence="2">
    <location>
        <begin position="1459"/>
        <end position="1468"/>
    </location>
</feature>
<dbReference type="HOGENOM" id="CLU_004451_0_0_1"/>
<feature type="region of interest" description="Disordered" evidence="2">
    <location>
        <begin position="1409"/>
        <end position="1468"/>
    </location>
</feature>
<keyword evidence="4" id="KW-1185">Reference proteome</keyword>
<feature type="region of interest" description="Disordered" evidence="2">
    <location>
        <begin position="1169"/>
        <end position="1189"/>
    </location>
</feature>
<dbReference type="EMBL" id="GL376603">
    <property type="status" value="NOT_ANNOTATED_CDS"/>
    <property type="molecule type" value="Genomic_DNA"/>
</dbReference>
<protein>
    <submittedName>
        <fullName evidence="3">Uncharacterized protein</fullName>
    </submittedName>
</protein>
<sequence length="1693" mass="192830">MSVASNDTTQDMTLDTTIPATSPHSAPSRSNAAGRLYAHNRGATAVSKRSVLSLDDLSNESKGEDSGDDDGDGDLERPGSNSTTHVEDKLQHNLRKQQEHYARQRKLFEDLRNDPTAGGRSSPRTRLPSSSDSMHSNDSQRSPNAIDTSDSKHEKRPRRATQQRHGGRRGNTTMTSVPRFQLDLETELTGISLKRQEPVTGKRLPEYQDENSVLRELSRIKVNATTEYQRRMADTQHSQANRLRGAAGMRNGPRPSSTTSKLQPDLVDELSHQEASNEALRKQLELLRRLQVENNRFRHDTRAAREQNEVLEEQNQLQKCEIKRLREDIKELAEKIEQDQQRLVAAAQTNRKLKQCQKQLHAAERDVEKLQSTLQESLDHQEQLQVKTLRDMNELTTECKRLKRSVKQLKQQETQLSEENELLKSSIEALESQLAEVKDELHDEKRATSELSTQMIEKTSQCDTIEASATACVQRMETGMEALQKAFDAEREKRKKGDAQRHNLQARLDKVEIESRRKSEHVDKLDHRIVQLQERLNERKIMLEQQKQHHDEKIEEFLDKQSQDLKAIASLRVEFESVEQQLESERTSSHRLKKQVAIETRAIRKELEGLRKYIETSMQGGTPRSALGADEHGDNDSDLNDDDKSGPHSRFDVGSGGAQALPELQFLQGATSALLTEMMNFVHEFQRAKHVLRQLGKKLTLSQERATELEHLRGEDALKIQELREQCRVSEQAREIMSNEKLEILQWSQQTCEKNESLESELQACEHFLQLLRSKLKRHGRRPTRNRPDDDCEEGEERSTTRSQHTKKKPESAASRSHNVSQSFKSIECAIELLVATQQELTEALNQSHQERDGQESMLQNLQQELESKASESERVLAEVEALHTKSAKEQKAHMENIVAELESEKRELIDNIRARDTQLEAVRTENAALQTRVEDLEQDVPVFVAILHLFVLVVQPLILQVSELLSQKRYLLRENAEYAHAHEQIECIGHVLKELVPMQTMVNEINAAKQQRHKRFRRVVVAIFALNRFQKCGFIHQQQEVPGSEAAASGTFGVCTSLKPPKQKKRASAKLTLHRNPPLTVIKVLPPRSTLTSLKLRQLLLRFSALGITDKVAKLVDCDGSHSPSSTNNFGKLLVQVLACVDPGAKELLMDNTNGAFHCQALLEQTTTARHSQRHRQQSTSSSGEEELSTVDLIRKRILALGKRVEDLHYQRNVLQKDNYEFQFQLEQQATQLKEVDALNRKTQELKQEIQDLRTQGEQIQQQTTRQLDAKQEQLDEKVSELQVKEQELVHANAAMRSLESEIAAFQERLDGLEDEKRDLHTQMAALQQRSLEQEEKSEIAKVGVKRQEDEVRNLKQAAKKAHELYQKMNWQLEQEILERANVQASMDQLKRQKELLEKELHEAKLRDLEKSFSGDSSSQEHVQETEKRAKQHVRFATSASSESSVSSSYKENSYSSGRNKPQEVSPSMLENTCLYHKYEKPHSRKQPPSADSNDGSLNRNNDESDDEDESDSKSDLQSSSHSSHFHLPPSPRRGTDAANNKFLNEWRRLQIASAFDDDAGTRQKARQNPPTMNMKKPVDEANTQSNATSVNAATSKQIAREVEIDSNRRRIEIDKVNSAVHDYMDRIDEKLQQMYGIPPSSASSRLRAGGKEHSDGDDHDASSDGDVGGSGFARSSRISKPEEVRPTHWYG</sequence>
<feature type="compositionally biased region" description="Low complexity" evidence="2">
    <location>
        <begin position="1517"/>
        <end position="1529"/>
    </location>
</feature>
<keyword evidence="1" id="KW-0175">Coiled coil</keyword>
<dbReference type="EnsemblProtists" id="PYU1_T003174">
    <property type="protein sequence ID" value="PYU1_T003174"/>
    <property type="gene ID" value="PYU1_G003167"/>
</dbReference>
<feature type="compositionally biased region" description="Basic residues" evidence="2">
    <location>
        <begin position="154"/>
        <end position="168"/>
    </location>
</feature>
<feature type="compositionally biased region" description="Basic and acidic residues" evidence="2">
    <location>
        <begin position="1681"/>
        <end position="1693"/>
    </location>
</feature>
<feature type="region of interest" description="Disordered" evidence="2">
    <location>
        <begin position="616"/>
        <end position="655"/>
    </location>
</feature>
<dbReference type="VEuPathDB" id="FungiDB:PYU1_G003167"/>
<reference evidence="3" key="3">
    <citation type="submission" date="2015-02" db="UniProtKB">
        <authorList>
            <consortium name="EnsemblProtists"/>
        </authorList>
    </citation>
    <scope>IDENTIFICATION</scope>
    <source>
        <strain evidence="3">DAOM BR144</strain>
    </source>
</reference>
<feature type="compositionally biased region" description="Low complexity" evidence="2">
    <location>
        <begin position="120"/>
        <end position="142"/>
    </location>
</feature>